<feature type="non-terminal residue" evidence="2">
    <location>
        <position position="692"/>
    </location>
</feature>
<feature type="compositionally biased region" description="Polar residues" evidence="1">
    <location>
        <begin position="666"/>
        <end position="675"/>
    </location>
</feature>
<feature type="compositionally biased region" description="Polar residues" evidence="1">
    <location>
        <begin position="349"/>
        <end position="363"/>
    </location>
</feature>
<dbReference type="RefSeq" id="WP_139690340.1">
    <property type="nucleotide sequence ID" value="NZ_LEKL01000042.1"/>
</dbReference>
<feature type="region of interest" description="Disordered" evidence="1">
    <location>
        <begin position="157"/>
        <end position="186"/>
    </location>
</feature>
<feature type="compositionally biased region" description="Low complexity" evidence="1">
    <location>
        <begin position="609"/>
        <end position="625"/>
    </location>
</feature>
<keyword evidence="3" id="KW-1185">Reference proteome</keyword>
<reference evidence="2 3" key="1">
    <citation type="submission" date="2019-05" db="EMBL/GenBank/DDBJ databases">
        <title>Pasteurellaceae isolates from reptiles.</title>
        <authorList>
            <person name="Bojesen A.M."/>
            <person name="Lund E."/>
        </authorList>
    </citation>
    <scope>NUCLEOTIDE SEQUENCE [LARGE SCALE GENOMIC DNA]</scope>
    <source>
        <strain evidence="2 3">ELNT2x</strain>
    </source>
</reference>
<comment type="caution">
    <text evidence="2">The sequence shown here is derived from an EMBL/GenBank/DDBJ whole genome shotgun (WGS) entry which is preliminary data.</text>
</comment>
<organism evidence="2 3">
    <name type="scientific">Testudinibacter aquarius</name>
    <dbReference type="NCBI Taxonomy" id="1524974"/>
    <lineage>
        <taxon>Bacteria</taxon>
        <taxon>Pseudomonadati</taxon>
        <taxon>Pseudomonadota</taxon>
        <taxon>Gammaproteobacteria</taxon>
        <taxon>Pasteurellales</taxon>
        <taxon>Pasteurellaceae</taxon>
        <taxon>Testudinibacter</taxon>
    </lineage>
</organism>
<dbReference type="Proteomes" id="UP000305526">
    <property type="component" value="Unassembled WGS sequence"/>
</dbReference>
<evidence type="ECO:0000313" key="2">
    <source>
        <dbReference type="EMBL" id="TNG92213.1"/>
    </source>
</evidence>
<feature type="compositionally biased region" description="Basic and acidic residues" evidence="1">
    <location>
        <begin position="443"/>
        <end position="452"/>
    </location>
</feature>
<feature type="compositionally biased region" description="Low complexity" evidence="1">
    <location>
        <begin position="633"/>
        <end position="645"/>
    </location>
</feature>
<feature type="compositionally biased region" description="Low complexity" evidence="1">
    <location>
        <begin position="509"/>
        <end position="546"/>
    </location>
</feature>
<feature type="compositionally biased region" description="Basic and acidic residues" evidence="1">
    <location>
        <begin position="547"/>
        <end position="556"/>
    </location>
</feature>
<evidence type="ECO:0000256" key="1">
    <source>
        <dbReference type="SAM" id="MobiDB-lite"/>
    </source>
</evidence>
<feature type="region of interest" description="Disordered" evidence="1">
    <location>
        <begin position="657"/>
        <end position="692"/>
    </location>
</feature>
<protein>
    <recommendedName>
        <fullName evidence="4">Bacterial Ig domain-containing protein</fullName>
    </recommendedName>
</protein>
<gene>
    <name evidence="2" type="ORF">FHQ21_05045</name>
</gene>
<feature type="compositionally biased region" description="Polar residues" evidence="1">
    <location>
        <begin position="245"/>
        <end position="259"/>
    </location>
</feature>
<name>A0ABY2XV68_9PAST</name>
<feature type="compositionally biased region" description="Polar residues" evidence="1">
    <location>
        <begin position="561"/>
        <end position="571"/>
    </location>
</feature>
<accession>A0ABY2XV68</accession>
<feature type="compositionally biased region" description="Low complexity" evidence="1">
    <location>
        <begin position="425"/>
        <end position="441"/>
    </location>
</feature>
<dbReference type="EMBL" id="VDGV01000037">
    <property type="protein sequence ID" value="TNG92213.1"/>
    <property type="molecule type" value="Genomic_DNA"/>
</dbReference>
<evidence type="ECO:0008006" key="4">
    <source>
        <dbReference type="Google" id="ProtNLM"/>
    </source>
</evidence>
<proteinExistence type="predicted"/>
<feature type="region of interest" description="Disordered" evidence="1">
    <location>
        <begin position="343"/>
        <end position="645"/>
    </location>
</feature>
<sequence>MSITLKVLNAKTEVASYKVENGATLTIQAQDNVNYQLIDDTTGYAPQNLIAKRVGNDLQVMLENGDMVPDIIIEDYYGDEDPAAVTNLLVGQHESGKMYAYVPESGETSDAVSMLAEQVAAPQALGGDEITGLWVFSPWWLLALLPLAALIPRDGGNKAAPDTAAPHSPDVDAKDDGSVVITPPSDADTKTIDITYTKPDGTVTATKVVKGDDGKWTTTDPDVTVDPTTGVVTIPEDKVKDGTEVKSTATDTSGNTSAPDSDIAKDVTAPTQPDVKANDDGSVTITPPTDADTKTIDITYTKPDGTTTTTTVSKDTDGKWTSTDQDVTVDPTTGVVTIPEDKVKDGTEVKSTATDTSGNTSAPDSDIAKDVTAPTQPDVKANDDGSVTITPPTDADTKTIDITYTKPDGTTTTTTISKDADGKWTTTDPDVTVDPTTGVVTIPEDKVKDGTEVKATATDTSGNTSAPDSDIAKDVTAPTQPDVKANDDGSVTITRPSDADTKSVDIAYTKPDGTTTTTTVSKDTDGKWTSTDPDVTVDPTTGVVTIPEDKVKDGTEVKATATDTSGNTSAPDSDIAKDVTAPTQPDVKANDDGSVTITPPTDADTKTVDITYTKPDGTTTTTTISKDTDGKWTTTDPDVTVDPTTGVVTIPEDKVKDDTEVKATATDISGNTSAPDSDIAKDVTASSKPTVE</sequence>
<feature type="compositionally biased region" description="Polar residues" evidence="1">
    <location>
        <begin position="457"/>
        <end position="467"/>
    </location>
</feature>
<feature type="region of interest" description="Disordered" evidence="1">
    <location>
        <begin position="240"/>
        <end position="290"/>
    </location>
</feature>
<evidence type="ECO:0000313" key="3">
    <source>
        <dbReference type="Proteomes" id="UP000305526"/>
    </source>
</evidence>